<proteinExistence type="predicted"/>
<accession>A0A7S3I216</accession>
<organism evidence="1">
    <name type="scientific">Favella ehrenbergii</name>
    <dbReference type="NCBI Taxonomy" id="182087"/>
    <lineage>
        <taxon>Eukaryota</taxon>
        <taxon>Sar</taxon>
        <taxon>Alveolata</taxon>
        <taxon>Ciliophora</taxon>
        <taxon>Intramacronucleata</taxon>
        <taxon>Spirotrichea</taxon>
        <taxon>Choreotrichia</taxon>
        <taxon>Tintinnida</taxon>
        <taxon>Xystonellidae</taxon>
        <taxon>Favella</taxon>
    </lineage>
</organism>
<name>A0A7S3I216_9SPIT</name>
<dbReference type="AlphaFoldDB" id="A0A7S3I216"/>
<dbReference type="EMBL" id="HBIE01018333">
    <property type="protein sequence ID" value="CAE0310737.1"/>
    <property type="molecule type" value="Transcribed_RNA"/>
</dbReference>
<protein>
    <submittedName>
        <fullName evidence="1">Uncharacterized protein</fullName>
    </submittedName>
</protein>
<evidence type="ECO:0000313" key="1">
    <source>
        <dbReference type="EMBL" id="CAE0310737.1"/>
    </source>
</evidence>
<sequence>MLSLLMSESVVNGELRCKMRYDVRSYMTWFDFGTHFIYGLYQQPPESIEECNRCQSFGNKLSELHYTVVDLEDNRQFWINKQNITAMKFFQMLTRLLQVQVLFVNFFNSLQGLFQDPILAALGGASSGTGFLPTETVELLKVEKPHGLLSMYTIADTLPGSDCKQFGYRLGVLARMAQGKFLPTDA</sequence>
<reference evidence="1" key="1">
    <citation type="submission" date="2021-01" db="EMBL/GenBank/DDBJ databases">
        <authorList>
            <person name="Corre E."/>
            <person name="Pelletier E."/>
            <person name="Niang G."/>
            <person name="Scheremetjew M."/>
            <person name="Finn R."/>
            <person name="Kale V."/>
            <person name="Holt S."/>
            <person name="Cochrane G."/>
            <person name="Meng A."/>
            <person name="Brown T."/>
            <person name="Cohen L."/>
        </authorList>
    </citation>
    <scope>NUCLEOTIDE SEQUENCE</scope>
    <source>
        <strain evidence="1">Fehren 1</strain>
    </source>
</reference>
<gene>
    <name evidence="1" type="ORF">FEHR0123_LOCUS5655</name>
</gene>